<dbReference type="InterPro" id="IPR038718">
    <property type="entry name" value="SNF2-like_sf"/>
</dbReference>
<evidence type="ECO:0000259" key="4">
    <source>
        <dbReference type="PROSITE" id="PS50966"/>
    </source>
</evidence>
<dbReference type="Pfam" id="PF08455">
    <property type="entry name" value="SNF2_assoc"/>
    <property type="match status" value="1"/>
</dbReference>
<dbReference type="Pfam" id="PF00176">
    <property type="entry name" value="SNF2-rel_dom"/>
    <property type="match status" value="1"/>
</dbReference>
<keyword evidence="3" id="KW-0479">Metal-binding</keyword>
<dbReference type="CDD" id="cd18793">
    <property type="entry name" value="SF2_C_SNF"/>
    <property type="match status" value="1"/>
</dbReference>
<reference evidence="8" key="1">
    <citation type="submission" date="2023-07" db="EMBL/GenBank/DDBJ databases">
        <title>The carbon used by Thiothrix.</title>
        <authorList>
            <person name="Chen L."/>
        </authorList>
    </citation>
    <scope>NUCLEOTIDE SEQUENCE [LARGE SCALE GENOMIC DNA]</scope>
</reference>
<evidence type="ECO:0000259" key="5">
    <source>
        <dbReference type="PROSITE" id="PS51192"/>
    </source>
</evidence>
<keyword evidence="2" id="KW-0547">Nucleotide-binding</keyword>
<dbReference type="EMBL" id="JAYMYJ010000145">
    <property type="protein sequence ID" value="MEB4592881.1"/>
    <property type="molecule type" value="Genomic_DNA"/>
</dbReference>
<keyword evidence="3" id="KW-0863">Zinc-finger</keyword>
<feature type="domain" description="Helicase ATP-binding" evidence="5">
    <location>
        <begin position="689"/>
        <end position="849"/>
    </location>
</feature>
<dbReference type="InterPro" id="IPR007527">
    <property type="entry name" value="Znf_SWIM"/>
</dbReference>
<evidence type="ECO:0000313" key="8">
    <source>
        <dbReference type="Proteomes" id="UP001308005"/>
    </source>
</evidence>
<dbReference type="PROSITE" id="PS51194">
    <property type="entry name" value="HELICASE_CTER"/>
    <property type="match status" value="1"/>
</dbReference>
<proteinExistence type="predicted"/>
<dbReference type="InterPro" id="IPR001650">
    <property type="entry name" value="Helicase_C-like"/>
</dbReference>
<dbReference type="PROSITE" id="PS50966">
    <property type="entry name" value="ZF_SWIM"/>
    <property type="match status" value="1"/>
</dbReference>
<dbReference type="InterPro" id="IPR049730">
    <property type="entry name" value="SNF2/RAD54-like_C"/>
</dbReference>
<dbReference type="Pfam" id="PF00271">
    <property type="entry name" value="Helicase_C"/>
    <property type="match status" value="1"/>
</dbReference>
<dbReference type="InterPro" id="IPR014001">
    <property type="entry name" value="Helicase_ATP-bd"/>
</dbReference>
<comment type="caution">
    <text evidence="7">The sequence shown here is derived from an EMBL/GenBank/DDBJ whole genome shotgun (WGS) entry which is preliminary data.</text>
</comment>
<dbReference type="InterPro" id="IPR000330">
    <property type="entry name" value="SNF2_N"/>
</dbReference>
<gene>
    <name evidence="7" type="ORF">VSS37_18020</name>
</gene>
<dbReference type="SMART" id="SM00490">
    <property type="entry name" value="HELICc"/>
    <property type="match status" value="1"/>
</dbReference>
<dbReference type="PANTHER" id="PTHR10799">
    <property type="entry name" value="SNF2/RAD54 HELICASE FAMILY"/>
    <property type="match status" value="1"/>
</dbReference>
<keyword evidence="3" id="KW-0862">Zinc</keyword>
<dbReference type="Proteomes" id="UP001308005">
    <property type="component" value="Unassembled WGS sequence"/>
</dbReference>
<dbReference type="CDD" id="cd18012">
    <property type="entry name" value="DEXQc_arch_SWI2_SNF2"/>
    <property type="match status" value="1"/>
</dbReference>
<dbReference type="PROSITE" id="PS51192">
    <property type="entry name" value="HELICASE_ATP_BIND_1"/>
    <property type="match status" value="1"/>
</dbReference>
<dbReference type="RefSeq" id="WP_324697415.1">
    <property type="nucleotide sequence ID" value="NZ_JAYMYJ010000145.1"/>
</dbReference>
<accession>A0ABU6D238</accession>
<evidence type="ECO:0000259" key="6">
    <source>
        <dbReference type="PROSITE" id="PS51194"/>
    </source>
</evidence>
<dbReference type="InterPro" id="IPR027417">
    <property type="entry name" value="P-loop_NTPase"/>
</dbReference>
<protein>
    <submittedName>
        <fullName evidence="7">SNF2-related protein</fullName>
    </submittedName>
</protein>
<dbReference type="Gene3D" id="3.40.50.10810">
    <property type="entry name" value="Tandem AAA-ATPase domain"/>
    <property type="match status" value="1"/>
</dbReference>
<sequence>MHLKTKYIDLLADNNLPQNVLFNVFDTATIQYGIEYFEAGKVDSFRAEKSSNGNVSISAKVQGGSQNPYATIVNYNERSPHWITGVCTCSVTMACKHAVAALFEYLEHARKQKAREPQRKTVPAFLAATMPTATAKAVARSPVELWLQSLGVAEKPQSPFAEPEGMEEAHSHLLYFLSSDPHHPELPTLSLYRATVLKKGGYGKPAQVQLETLLTPYRTRNYYYEPQDLMIAQLLALPGMRFLHHWNKGTLTGGAGEQALRAVLQTGRAFWASIETWRRDNDPLHPGKPISFQFQWRQNEKGEYTVALEPDTPVDKHFWLNGKLWYIDNLNLACGLLEHPDLTPAQVEKFLGAPPIPAEQAESVSERLLEVLPDADIPPPAPNILQQTEDLHAELVPDLYLRSASLPETNHTPPVASLRFNYGGHLLQPEPNKSVSLRKNQGTRYRIHRDTAAEQQALDLLSDYGFEPAANRFANLNRLELLMHPDTPSLTALCWHDFLDHGVQALRQEGWNVTLDDNFDLQFDVVGDLDAVWEESESGSDWFEISLGFEIEGQRINLLPILVDMLQQMESPQALRELLQRQPFMFVPLSGNRWAKLESTRLSGILDTLVELYDQQPLNADGNLELSKYQGAALAELLNAPGMKWKGAEELLALTQKLHDFNGIQVVTLPQGLNAELRPYQHEGLNWLQFLREYQFNGILADDMGLGKTLQTLAHLLLEKQSGRMQEPALVIAPTSLMGNWRREAARFTPDLRVQVIHGVERHQYFDSFGDYDLILTTYPLMVRDEEQYLCHTFHYLILDEAQAIKNAAARTTQIIYTLKARNRLCLTGTPLENHLGELWSMFHFLMPGFLGQHDKFTRLFRTPIEKQGDGERQWQLRKRVQPFMLRRTKELVAHELPPKSEIIRSATLEGKQRDLYETVRLAMDKKVQEEISRKGFARSQIAILDALLKLRQVCCDPRLVKLEKAQKVKQSAKLELLMTMLPEMLEEGRKVLLFSQFTSMLALIEEELNKSAITYSKLTGQTKNRDEAIAAFQEGDAQVFLISLKAGGTGLNLTAADTVIHYDPWWNPAVEQQATDRAHRIGQDKPVFVYKLITEDTVEEKILKLQEKKQALADSLYSDSETAEGVRFSSNDLMDLLKPLEQ</sequence>
<evidence type="ECO:0000256" key="2">
    <source>
        <dbReference type="ARBA" id="ARBA00022806"/>
    </source>
</evidence>
<keyword evidence="2" id="KW-0067">ATP-binding</keyword>
<dbReference type="InterPro" id="IPR013663">
    <property type="entry name" value="Helicase_SWF/SNF/SWI_bac"/>
</dbReference>
<evidence type="ECO:0000313" key="7">
    <source>
        <dbReference type="EMBL" id="MEB4592881.1"/>
    </source>
</evidence>
<evidence type="ECO:0000256" key="3">
    <source>
        <dbReference type="PROSITE-ProRule" id="PRU00325"/>
    </source>
</evidence>
<feature type="domain" description="Helicase C-terminal" evidence="6">
    <location>
        <begin position="974"/>
        <end position="1135"/>
    </location>
</feature>
<dbReference type="Gene3D" id="3.40.50.300">
    <property type="entry name" value="P-loop containing nucleotide triphosphate hydrolases"/>
    <property type="match status" value="1"/>
</dbReference>
<keyword evidence="8" id="KW-1185">Reference proteome</keyword>
<dbReference type="SUPFAM" id="SSF52540">
    <property type="entry name" value="P-loop containing nucleoside triphosphate hydrolases"/>
    <property type="match status" value="2"/>
</dbReference>
<organism evidence="7 8">
    <name type="scientific">Candidatus Thiothrix phosphatis</name>
    <dbReference type="NCBI Taxonomy" id="3112415"/>
    <lineage>
        <taxon>Bacteria</taxon>
        <taxon>Pseudomonadati</taxon>
        <taxon>Pseudomonadota</taxon>
        <taxon>Gammaproteobacteria</taxon>
        <taxon>Thiotrichales</taxon>
        <taxon>Thiotrichaceae</taxon>
        <taxon>Thiothrix</taxon>
    </lineage>
</organism>
<feature type="domain" description="SWIM-type" evidence="4">
    <location>
        <begin position="69"/>
        <end position="106"/>
    </location>
</feature>
<name>A0ABU6D238_9GAMM</name>
<reference evidence="7 8" key="2">
    <citation type="submission" date="2024-01" db="EMBL/GenBank/DDBJ databases">
        <authorList>
            <person name="Xie X."/>
        </authorList>
    </citation>
    <scope>NUCLEOTIDE SEQUENCE [LARGE SCALE GENOMIC DNA]</scope>
    <source>
        <strain evidence="7">SCUT-1</strain>
    </source>
</reference>
<dbReference type="SMART" id="SM00487">
    <property type="entry name" value="DEXDc"/>
    <property type="match status" value="1"/>
</dbReference>
<keyword evidence="1" id="KW-0378">Hydrolase</keyword>
<evidence type="ECO:0000256" key="1">
    <source>
        <dbReference type="ARBA" id="ARBA00022801"/>
    </source>
</evidence>
<keyword evidence="2" id="KW-0347">Helicase</keyword>